<keyword evidence="2" id="KW-1185">Reference proteome</keyword>
<dbReference type="Proteomes" id="UP000006408">
    <property type="component" value="Unassembled WGS sequence"/>
</dbReference>
<dbReference type="HOGENOM" id="CLU_3230256_0_0_11"/>
<reference evidence="1" key="1">
    <citation type="submission" date="2009-04" db="EMBL/GenBank/DDBJ databases">
        <authorList>
            <person name="Weinstock G."/>
            <person name="Sodergren E."/>
            <person name="Clifton S."/>
            <person name="Fulton L."/>
            <person name="Fulton B."/>
            <person name="Courtney L."/>
            <person name="Fronick C."/>
            <person name="Harrison M."/>
            <person name="Strong C."/>
            <person name="Farmer C."/>
            <person name="Delahaunty K."/>
            <person name="Markovic C."/>
            <person name="Hall O."/>
            <person name="Minx P."/>
            <person name="Tomlinson C."/>
            <person name="Mitreva M."/>
            <person name="Nelson J."/>
            <person name="Hou S."/>
            <person name="Wollam A."/>
            <person name="Pepin K.H."/>
            <person name="Johnson M."/>
            <person name="Bhonagiri V."/>
            <person name="Nash W.E."/>
            <person name="Warren W."/>
            <person name="Chinwalla A."/>
            <person name="Mardis E.R."/>
            <person name="Wilson R.K."/>
        </authorList>
    </citation>
    <scope>NUCLEOTIDE SEQUENCE [LARGE SCALE GENOMIC DNA]</scope>
    <source>
        <strain evidence="1">DSM 20098</strain>
    </source>
</reference>
<evidence type="ECO:0000313" key="1">
    <source>
        <dbReference type="EMBL" id="EEP20506.1"/>
    </source>
</evidence>
<sequence length="43" mass="4985">MNVPVMSIKPLTACRDWVLRQLRAEMAGRCRCLRLHDVAEMTL</sequence>
<protein>
    <submittedName>
        <fullName evidence="1">Uncharacterized protein</fullName>
    </submittedName>
</protein>
<proteinExistence type="predicted"/>
<name>C4FGG3_9BIFI</name>
<dbReference type="EMBL" id="ABYS02000010">
    <property type="protein sequence ID" value="EEP20506.1"/>
    <property type="molecule type" value="Genomic_DNA"/>
</dbReference>
<evidence type="ECO:0000313" key="2">
    <source>
        <dbReference type="Proteomes" id="UP000006408"/>
    </source>
</evidence>
<comment type="caution">
    <text evidence="1">The sequence shown here is derived from an EMBL/GenBank/DDBJ whole genome shotgun (WGS) entry which is preliminary data.</text>
</comment>
<accession>C4FGG3</accession>
<organism evidence="1 2">
    <name type="scientific">Bifidobacterium angulatum DSM 20098 = JCM 7096</name>
    <dbReference type="NCBI Taxonomy" id="518635"/>
    <lineage>
        <taxon>Bacteria</taxon>
        <taxon>Bacillati</taxon>
        <taxon>Actinomycetota</taxon>
        <taxon>Actinomycetes</taxon>
        <taxon>Bifidobacteriales</taxon>
        <taxon>Bifidobacteriaceae</taxon>
        <taxon>Bifidobacterium</taxon>
    </lineage>
</organism>
<gene>
    <name evidence="1" type="ORF">BIFANG_03433</name>
</gene>
<dbReference type="AlphaFoldDB" id="C4FGG3"/>